<dbReference type="AlphaFoldDB" id="A0A2P2MTI5"/>
<organism evidence="2">
    <name type="scientific">Rhizophora mucronata</name>
    <name type="common">Asiatic mangrove</name>
    <dbReference type="NCBI Taxonomy" id="61149"/>
    <lineage>
        <taxon>Eukaryota</taxon>
        <taxon>Viridiplantae</taxon>
        <taxon>Streptophyta</taxon>
        <taxon>Embryophyta</taxon>
        <taxon>Tracheophyta</taxon>
        <taxon>Spermatophyta</taxon>
        <taxon>Magnoliopsida</taxon>
        <taxon>eudicotyledons</taxon>
        <taxon>Gunneridae</taxon>
        <taxon>Pentapetalae</taxon>
        <taxon>rosids</taxon>
        <taxon>fabids</taxon>
        <taxon>Malpighiales</taxon>
        <taxon>Rhizophoraceae</taxon>
        <taxon>Rhizophora</taxon>
    </lineage>
</organism>
<accession>A0A2P2MTI5</accession>
<keyword evidence="1" id="KW-1133">Transmembrane helix</keyword>
<proteinExistence type="predicted"/>
<evidence type="ECO:0000256" key="1">
    <source>
        <dbReference type="SAM" id="Phobius"/>
    </source>
</evidence>
<sequence length="101" mass="12284">MHTPSAELQHTHTYMISPFFFSFFFFQFIFPLLFLFNNAQHPETLTEPKQQEDKKFDKKCLKAYNLLFFFFFLSFFFFCFFVFQIEEEREGVGVEGNSKPR</sequence>
<keyword evidence="1" id="KW-0472">Membrane</keyword>
<keyword evidence="1" id="KW-0812">Transmembrane</keyword>
<feature type="transmembrane region" description="Helical" evidence="1">
    <location>
        <begin position="15"/>
        <end position="36"/>
    </location>
</feature>
<evidence type="ECO:0000313" key="2">
    <source>
        <dbReference type="EMBL" id="MBX33520.1"/>
    </source>
</evidence>
<protein>
    <submittedName>
        <fullName evidence="2">Uncharacterized protein</fullName>
    </submittedName>
</protein>
<name>A0A2P2MTI5_RHIMU</name>
<dbReference type="EMBL" id="GGEC01053036">
    <property type="protein sequence ID" value="MBX33520.1"/>
    <property type="molecule type" value="Transcribed_RNA"/>
</dbReference>
<feature type="transmembrane region" description="Helical" evidence="1">
    <location>
        <begin position="64"/>
        <end position="85"/>
    </location>
</feature>
<reference evidence="2" key="1">
    <citation type="submission" date="2018-02" db="EMBL/GenBank/DDBJ databases">
        <title>Rhizophora mucronata_Transcriptome.</title>
        <authorList>
            <person name="Meera S.P."/>
            <person name="Sreeshan A."/>
            <person name="Augustine A."/>
        </authorList>
    </citation>
    <scope>NUCLEOTIDE SEQUENCE</scope>
    <source>
        <tissue evidence="2">Leaf</tissue>
    </source>
</reference>